<evidence type="ECO:0000313" key="4">
    <source>
        <dbReference type="Proteomes" id="UP001432000"/>
    </source>
</evidence>
<keyword evidence="2" id="KW-0812">Transmembrane</keyword>
<keyword evidence="2" id="KW-1133">Transmembrane helix</keyword>
<keyword evidence="4" id="KW-1185">Reference proteome</keyword>
<proteinExistence type="predicted"/>
<keyword evidence="2" id="KW-0472">Membrane</keyword>
<evidence type="ECO:0000256" key="2">
    <source>
        <dbReference type="SAM" id="Phobius"/>
    </source>
</evidence>
<feature type="transmembrane region" description="Helical" evidence="2">
    <location>
        <begin position="37"/>
        <end position="63"/>
    </location>
</feature>
<dbReference type="RefSeq" id="WP_338893130.1">
    <property type="nucleotide sequence ID" value="NZ_CP147846.1"/>
</dbReference>
<dbReference type="InterPro" id="IPR045635">
    <property type="entry name" value="DUF6412"/>
</dbReference>
<evidence type="ECO:0000256" key="1">
    <source>
        <dbReference type="SAM" id="MobiDB-lite"/>
    </source>
</evidence>
<evidence type="ECO:0000313" key="3">
    <source>
        <dbReference type="EMBL" id="WXG71401.1"/>
    </source>
</evidence>
<dbReference type="Pfam" id="PF19950">
    <property type="entry name" value="DUF6412"/>
    <property type="match status" value="1"/>
</dbReference>
<reference evidence="3 4" key="1">
    <citation type="submission" date="2024-03" db="EMBL/GenBank/DDBJ databases">
        <title>Natural products discovery in diverse microorganisms through a two-stage MS feature dereplication strategy.</title>
        <authorList>
            <person name="Zhang R."/>
        </authorList>
    </citation>
    <scope>NUCLEOTIDE SEQUENCE [LARGE SCALE GENOMIC DNA]</scope>
    <source>
        <strain evidence="3 4">18930</strain>
    </source>
</reference>
<accession>A0ABZ2PQD9</accession>
<gene>
    <name evidence="3" type="ORF">WDS16_13465</name>
</gene>
<name>A0ABZ2PQD9_9NOCA</name>
<organism evidence="3 4">
    <name type="scientific">Rhodococcus sovatensis</name>
    <dbReference type="NCBI Taxonomy" id="1805840"/>
    <lineage>
        <taxon>Bacteria</taxon>
        <taxon>Bacillati</taxon>
        <taxon>Actinomycetota</taxon>
        <taxon>Actinomycetes</taxon>
        <taxon>Mycobacteriales</taxon>
        <taxon>Nocardiaceae</taxon>
        <taxon>Rhodococcus</taxon>
    </lineage>
</organism>
<protein>
    <submittedName>
        <fullName evidence="3">DUF6412 domain-containing protein</fullName>
    </submittedName>
</protein>
<dbReference type="EMBL" id="CP147846">
    <property type="protein sequence ID" value="WXG71401.1"/>
    <property type="molecule type" value="Genomic_DNA"/>
</dbReference>
<dbReference type="Proteomes" id="UP001432000">
    <property type="component" value="Chromosome"/>
</dbReference>
<feature type="transmembrane region" description="Helical" evidence="2">
    <location>
        <begin position="12"/>
        <end position="31"/>
    </location>
</feature>
<feature type="region of interest" description="Disordered" evidence="1">
    <location>
        <begin position="65"/>
        <end position="102"/>
    </location>
</feature>
<sequence length="102" mass="10726">MYHPRSFVGSSRALTAFAALFVATLLLLVVVDDQPTVQLALMGLAVSALVVLGVLGSSAIIAASTPSTHPPAEERRLRGGFRRQHRPDAPGRPMPRAPGSVT</sequence>